<dbReference type="HOGENOM" id="CLU_1461342_0_0_1"/>
<evidence type="ECO:0000259" key="5">
    <source>
        <dbReference type="PROSITE" id="PS50865"/>
    </source>
</evidence>
<dbReference type="PROSITE" id="PS50865">
    <property type="entry name" value="ZF_MYND_2"/>
    <property type="match status" value="1"/>
</dbReference>
<evidence type="ECO:0000313" key="6">
    <source>
        <dbReference type="EMBL" id="CCM01081.1"/>
    </source>
</evidence>
<gene>
    <name evidence="6" type="ORF">FIBRA_03129</name>
</gene>
<reference evidence="6 7" key="1">
    <citation type="journal article" date="2012" name="Appl. Environ. Microbiol.">
        <title>Short-read sequencing for genomic analysis of the brown rot fungus Fibroporia radiculosa.</title>
        <authorList>
            <person name="Tang J.D."/>
            <person name="Perkins A.D."/>
            <person name="Sonstegard T.S."/>
            <person name="Schroeder S.G."/>
            <person name="Burgess S.C."/>
            <person name="Diehl S.V."/>
        </authorList>
    </citation>
    <scope>NUCLEOTIDE SEQUENCE [LARGE SCALE GENOMIC DNA]</scope>
    <source>
        <strain evidence="6 7">TFFH 294</strain>
    </source>
</reference>
<dbReference type="InterPro" id="IPR002893">
    <property type="entry name" value="Znf_MYND"/>
</dbReference>
<keyword evidence="7" id="KW-1185">Reference proteome</keyword>
<keyword evidence="3" id="KW-0862">Zinc</keyword>
<keyword evidence="2 4" id="KW-0863">Zinc-finger</keyword>
<protein>
    <recommendedName>
        <fullName evidence="5">MYND-type domain-containing protein</fullName>
    </recommendedName>
</protein>
<sequence length="185" mass="20755">MSSVQDTLKSLEVELSQLNDRQEKIVVIQAQLDARARQSTRAILLCPSSSNISDPISDNLDALSLGISQLIRKHGLEDIFKIFMLETMRREALLYDASLDKSPCANVDATAKITCLNEGVMRCGGCKIAPYCSKECQKKHWQMHKKGGMKTIDSGLILTHLYTNPYIHSVQEPNSRLRMDTIMDN</sequence>
<evidence type="ECO:0000256" key="4">
    <source>
        <dbReference type="PROSITE-ProRule" id="PRU00134"/>
    </source>
</evidence>
<dbReference type="GeneID" id="24095992"/>
<dbReference type="Gene3D" id="6.10.140.2220">
    <property type="match status" value="1"/>
</dbReference>
<feature type="domain" description="MYND-type" evidence="5">
    <location>
        <begin position="104"/>
        <end position="148"/>
    </location>
</feature>
<dbReference type="InParanoid" id="J4I9F7"/>
<proteinExistence type="predicted"/>
<evidence type="ECO:0000256" key="2">
    <source>
        <dbReference type="ARBA" id="ARBA00022771"/>
    </source>
</evidence>
<dbReference type="Pfam" id="PF01753">
    <property type="entry name" value="zf-MYND"/>
    <property type="match status" value="1"/>
</dbReference>
<name>J4I9F7_9APHY</name>
<dbReference type="OrthoDB" id="2754812at2759"/>
<evidence type="ECO:0000313" key="7">
    <source>
        <dbReference type="Proteomes" id="UP000006352"/>
    </source>
</evidence>
<dbReference type="GO" id="GO:0008270">
    <property type="term" value="F:zinc ion binding"/>
    <property type="evidence" value="ECO:0007669"/>
    <property type="project" value="UniProtKB-KW"/>
</dbReference>
<dbReference type="Proteomes" id="UP000006352">
    <property type="component" value="Unassembled WGS sequence"/>
</dbReference>
<dbReference type="SUPFAM" id="SSF144232">
    <property type="entry name" value="HIT/MYND zinc finger-like"/>
    <property type="match status" value="1"/>
</dbReference>
<dbReference type="AlphaFoldDB" id="J4I9F7"/>
<organism evidence="6 7">
    <name type="scientific">Fibroporia radiculosa</name>
    <dbReference type="NCBI Taxonomy" id="599839"/>
    <lineage>
        <taxon>Eukaryota</taxon>
        <taxon>Fungi</taxon>
        <taxon>Dikarya</taxon>
        <taxon>Basidiomycota</taxon>
        <taxon>Agaricomycotina</taxon>
        <taxon>Agaricomycetes</taxon>
        <taxon>Polyporales</taxon>
        <taxon>Fibroporiaceae</taxon>
        <taxon>Fibroporia</taxon>
    </lineage>
</organism>
<accession>J4I9F7</accession>
<keyword evidence="1" id="KW-0479">Metal-binding</keyword>
<dbReference type="EMBL" id="HE797017">
    <property type="protein sequence ID" value="CCM01081.1"/>
    <property type="molecule type" value="Genomic_DNA"/>
</dbReference>
<dbReference type="RefSeq" id="XP_012180364.1">
    <property type="nucleotide sequence ID" value="XM_012324974.1"/>
</dbReference>
<evidence type="ECO:0000256" key="1">
    <source>
        <dbReference type="ARBA" id="ARBA00022723"/>
    </source>
</evidence>
<evidence type="ECO:0000256" key="3">
    <source>
        <dbReference type="ARBA" id="ARBA00022833"/>
    </source>
</evidence>